<evidence type="ECO:0000313" key="7">
    <source>
        <dbReference type="Proteomes" id="UP000664466"/>
    </source>
</evidence>
<evidence type="ECO:0000313" key="5">
    <source>
        <dbReference type="EMBL" id="MBO0613036.1"/>
    </source>
</evidence>
<keyword evidence="2" id="KW-0238">DNA-binding</keyword>
<accession>A0A8B0SNA4</accession>
<evidence type="ECO:0000256" key="1">
    <source>
        <dbReference type="ARBA" id="ARBA00023015"/>
    </source>
</evidence>
<dbReference type="InterPro" id="IPR036388">
    <property type="entry name" value="WH-like_DNA-bd_sf"/>
</dbReference>
<organism evidence="6">
    <name type="scientific">Thiothrix fructosivorans</name>
    <dbReference type="NCBI Taxonomy" id="111770"/>
    <lineage>
        <taxon>Bacteria</taxon>
        <taxon>Pseudomonadati</taxon>
        <taxon>Pseudomonadota</taxon>
        <taxon>Gammaproteobacteria</taxon>
        <taxon>Thiotrichales</taxon>
        <taxon>Thiotrichaceae</taxon>
        <taxon>Thiothrix</taxon>
    </lineage>
</organism>
<evidence type="ECO:0000256" key="2">
    <source>
        <dbReference type="ARBA" id="ARBA00023125"/>
    </source>
</evidence>
<dbReference type="GO" id="GO:0045892">
    <property type="term" value="P:negative regulation of DNA-templated transcription"/>
    <property type="evidence" value="ECO:0007669"/>
    <property type="project" value="TreeGrafter"/>
</dbReference>
<dbReference type="Pfam" id="PF07702">
    <property type="entry name" value="UTRA"/>
    <property type="match status" value="1"/>
</dbReference>
<keyword evidence="7" id="KW-1185">Reference proteome</keyword>
<evidence type="ECO:0000256" key="3">
    <source>
        <dbReference type="ARBA" id="ARBA00023163"/>
    </source>
</evidence>
<reference evidence="5 7" key="1">
    <citation type="submission" date="2021-03" db="EMBL/GenBank/DDBJ databases">
        <title>Draft genome and methylome analysis of Thiotrix fructosivoruns ATCC 49748.</title>
        <authorList>
            <person name="Fomenkov A."/>
            <person name="Grabovich M.Y."/>
            <person name="Roberts R.J."/>
        </authorList>
    </citation>
    <scope>NUCLEOTIDE SEQUENCE [LARGE SCALE GENOMIC DNA]</scope>
    <source>
        <strain evidence="5 7">ATCC 49748</strain>
    </source>
</reference>
<dbReference type="Gene3D" id="3.40.1410.10">
    <property type="entry name" value="Chorismate lyase-like"/>
    <property type="match status" value="1"/>
</dbReference>
<dbReference type="SMART" id="SM00345">
    <property type="entry name" value="HTH_GNTR"/>
    <property type="match status" value="1"/>
</dbReference>
<dbReference type="InterPro" id="IPR028978">
    <property type="entry name" value="Chorismate_lyase_/UTRA_dom_sf"/>
</dbReference>
<reference evidence="6" key="2">
    <citation type="submission" date="2021-04" db="EMBL/GenBank/DDBJ databases">
        <title>Complete Genome and methylome analysis of Thiothrix fructosivorans ATCC 49748.</title>
        <authorList>
            <person name="Fomenkov A."/>
            <person name="Sun L."/>
            <person name="Vincze T."/>
            <person name="Grabovich M.Y."/>
            <person name="Roberts R.J."/>
        </authorList>
    </citation>
    <scope>NUCLEOTIDE SEQUENCE</scope>
    <source>
        <strain evidence="6">ATCC 49748</strain>
    </source>
</reference>
<dbReference type="SUPFAM" id="SSF64288">
    <property type="entry name" value="Chorismate lyase-like"/>
    <property type="match status" value="1"/>
</dbReference>
<dbReference type="PANTHER" id="PTHR44846:SF1">
    <property type="entry name" value="MANNOSYL-D-GLYCERATE TRANSPORT_METABOLISM SYSTEM REPRESSOR MNGR-RELATED"/>
    <property type="match status" value="1"/>
</dbReference>
<dbReference type="GO" id="GO:0003677">
    <property type="term" value="F:DNA binding"/>
    <property type="evidence" value="ECO:0007669"/>
    <property type="project" value="UniProtKB-KW"/>
</dbReference>
<dbReference type="SUPFAM" id="SSF46785">
    <property type="entry name" value="Winged helix' DNA-binding domain"/>
    <property type="match status" value="1"/>
</dbReference>
<dbReference type="PANTHER" id="PTHR44846">
    <property type="entry name" value="MANNOSYL-D-GLYCERATE TRANSPORT/METABOLISM SYSTEM REPRESSOR MNGR-RELATED"/>
    <property type="match status" value="1"/>
</dbReference>
<protein>
    <submittedName>
        <fullName evidence="6">GntR family transcriptional regulator</fullName>
    </submittedName>
</protein>
<dbReference type="RefSeq" id="WP_207250770.1">
    <property type="nucleotide sequence ID" value="NZ_JAFMPM010000006.1"/>
</dbReference>
<name>A0A8B0SNA4_9GAMM</name>
<sequence>MNAVSLAMPAFHLDVGLNAVNDSTAFIQRLKPDTGIAEPVYRQLQRQIVQMIQSGELGEGYSLPSERTLADALRLSRTTIRRCYDELREQNYISTHGRAGVMVKAPPRINPELGKLKGFTEEMHDIGVEPSTQLLERKVVSDRAIASLFNRPSSARFLKLVRLRLGDGMPMTREVAWYDLTAAPALVDWDVTGSAYQFLQQHCGIALTDGEQTIEAAMSNADEMAAFGFEEPGPCLLLKRKTYATSGQMVEYVEGTFRGDAYTYRITLKMNPASVQP</sequence>
<dbReference type="Proteomes" id="UP000664466">
    <property type="component" value="Unassembled WGS sequence"/>
</dbReference>
<feature type="domain" description="HTH gntR-type" evidence="4">
    <location>
        <begin position="38"/>
        <end position="106"/>
    </location>
</feature>
<dbReference type="SMART" id="SM00866">
    <property type="entry name" value="UTRA"/>
    <property type="match status" value="1"/>
</dbReference>
<dbReference type="PRINTS" id="PR00035">
    <property type="entry name" value="HTHGNTR"/>
</dbReference>
<dbReference type="GO" id="GO:0003700">
    <property type="term" value="F:DNA-binding transcription factor activity"/>
    <property type="evidence" value="ECO:0007669"/>
    <property type="project" value="InterPro"/>
</dbReference>
<dbReference type="InterPro" id="IPR000524">
    <property type="entry name" value="Tscrpt_reg_HTH_GntR"/>
</dbReference>
<proteinExistence type="predicted"/>
<dbReference type="InterPro" id="IPR011663">
    <property type="entry name" value="UTRA"/>
</dbReference>
<dbReference type="InterPro" id="IPR050679">
    <property type="entry name" value="Bact_HTH_transcr_reg"/>
</dbReference>
<dbReference type="EMBL" id="JAFMPM010000006">
    <property type="protein sequence ID" value="MBO0613036.1"/>
    <property type="molecule type" value="Genomic_DNA"/>
</dbReference>
<evidence type="ECO:0000259" key="4">
    <source>
        <dbReference type="PROSITE" id="PS50949"/>
    </source>
</evidence>
<keyword evidence="3" id="KW-0804">Transcription</keyword>
<dbReference type="AlphaFoldDB" id="A0A8B0SNA4"/>
<evidence type="ECO:0000313" key="6">
    <source>
        <dbReference type="EMBL" id="QTX11518.1"/>
    </source>
</evidence>
<dbReference type="PROSITE" id="PS50949">
    <property type="entry name" value="HTH_GNTR"/>
    <property type="match status" value="1"/>
</dbReference>
<dbReference type="Pfam" id="PF00392">
    <property type="entry name" value="GntR"/>
    <property type="match status" value="1"/>
</dbReference>
<dbReference type="InterPro" id="IPR036390">
    <property type="entry name" value="WH_DNA-bd_sf"/>
</dbReference>
<dbReference type="CDD" id="cd07377">
    <property type="entry name" value="WHTH_GntR"/>
    <property type="match status" value="1"/>
</dbReference>
<dbReference type="EMBL" id="CP072748">
    <property type="protein sequence ID" value="QTX11518.1"/>
    <property type="molecule type" value="Genomic_DNA"/>
</dbReference>
<keyword evidence="1" id="KW-0805">Transcription regulation</keyword>
<gene>
    <name evidence="6" type="ORF">J1836_003970</name>
    <name evidence="5" type="ORF">J1836_08855</name>
</gene>
<dbReference type="Gene3D" id="1.10.10.10">
    <property type="entry name" value="Winged helix-like DNA-binding domain superfamily/Winged helix DNA-binding domain"/>
    <property type="match status" value="1"/>
</dbReference>